<dbReference type="CDD" id="cd02508">
    <property type="entry name" value="ADP_Glucose_PP"/>
    <property type="match status" value="1"/>
</dbReference>
<dbReference type="GO" id="GO:0005978">
    <property type="term" value="P:glycogen biosynthetic process"/>
    <property type="evidence" value="ECO:0007669"/>
    <property type="project" value="UniProtKB-KW"/>
</dbReference>
<accession>M1NQ74</accession>
<dbReference type="AlphaFoldDB" id="M1NQ74"/>
<dbReference type="SUPFAM" id="SSF51161">
    <property type="entry name" value="Trimeric LpxA-like enzymes"/>
    <property type="match status" value="1"/>
</dbReference>
<dbReference type="SUPFAM" id="SSF53448">
    <property type="entry name" value="Nucleotide-diphospho-sugar transferases"/>
    <property type="match status" value="1"/>
</dbReference>
<reference evidence="7 8" key="1">
    <citation type="journal article" date="2012" name="Stand. Genomic Sci.">
        <title>Genome sequence of the halotolerant bacterium Corynebacterium halotolerans type strain YIM 70093(T) (= DSM 44683(T)).</title>
        <authorList>
            <person name="Ruckert C."/>
            <person name="Albersmeier A."/>
            <person name="Al-Dilaimi A."/>
            <person name="Niehaus K."/>
            <person name="Szczepanowski R."/>
            <person name="Kalinowski J."/>
        </authorList>
    </citation>
    <scope>NUCLEOTIDE SEQUENCE [LARGE SCALE GENOMIC DNA]</scope>
    <source>
        <strain evidence="7">YIM 70093</strain>
    </source>
</reference>
<proteinExistence type="inferred from homology"/>
<dbReference type="EMBL" id="CP003697">
    <property type="protein sequence ID" value="AGF73518.1"/>
    <property type="molecule type" value="Genomic_DNA"/>
</dbReference>
<keyword evidence="4" id="KW-0320">Glycogen biosynthesis</keyword>
<keyword evidence="2" id="KW-0808">Transferase</keyword>
<dbReference type="InterPro" id="IPR029044">
    <property type="entry name" value="Nucleotide-diphossugar_trans"/>
</dbReference>
<dbReference type="InterPro" id="IPR011004">
    <property type="entry name" value="Trimer_LpxA-like_sf"/>
</dbReference>
<dbReference type="InterPro" id="IPR011831">
    <property type="entry name" value="ADP-Glc_PPase"/>
</dbReference>
<feature type="domain" description="Glucose-1-phosphate adenylyltransferase/Bifunctional protein GlmU-like C-terminal hexapeptide" evidence="6">
    <location>
        <begin position="299"/>
        <end position="365"/>
    </location>
</feature>
<dbReference type="Proteomes" id="UP000011723">
    <property type="component" value="Chromosome"/>
</dbReference>
<dbReference type="RefSeq" id="WP_015401933.1">
    <property type="nucleotide sequence ID" value="NC_020302.1"/>
</dbReference>
<evidence type="ECO:0000256" key="2">
    <source>
        <dbReference type="ARBA" id="ARBA00022679"/>
    </source>
</evidence>
<dbReference type="Pfam" id="PF24894">
    <property type="entry name" value="Hexapep_GlmU"/>
    <property type="match status" value="1"/>
</dbReference>
<dbReference type="Gene3D" id="2.160.10.10">
    <property type="entry name" value="Hexapeptide repeat proteins"/>
    <property type="match status" value="1"/>
</dbReference>
<evidence type="ECO:0000256" key="1">
    <source>
        <dbReference type="ARBA" id="ARBA00010443"/>
    </source>
</evidence>
<evidence type="ECO:0000259" key="5">
    <source>
        <dbReference type="Pfam" id="PF00483"/>
    </source>
</evidence>
<dbReference type="HOGENOM" id="CLU_029499_14_1_11"/>
<evidence type="ECO:0000259" key="6">
    <source>
        <dbReference type="Pfam" id="PF24894"/>
    </source>
</evidence>
<gene>
    <name evidence="7" type="ORF">A605_12610</name>
</gene>
<evidence type="ECO:0000256" key="4">
    <source>
        <dbReference type="ARBA" id="ARBA00023056"/>
    </source>
</evidence>
<keyword evidence="8" id="KW-1185">Reference proteome</keyword>
<protein>
    <submittedName>
        <fullName evidence="7">ADP-glucose pyrophosphorylase</fullName>
    </submittedName>
</protein>
<dbReference type="Gene3D" id="3.90.550.10">
    <property type="entry name" value="Spore Coat Polysaccharide Biosynthesis Protein SpsA, Chain A"/>
    <property type="match status" value="1"/>
</dbReference>
<dbReference type="GO" id="GO:0008878">
    <property type="term" value="F:glucose-1-phosphate adenylyltransferase activity"/>
    <property type="evidence" value="ECO:0007669"/>
    <property type="project" value="InterPro"/>
</dbReference>
<dbReference type="InterPro" id="IPR056818">
    <property type="entry name" value="GlmU/GlgC-like_hexapep"/>
</dbReference>
<dbReference type="PANTHER" id="PTHR43523">
    <property type="entry name" value="GLUCOSE-1-PHOSPHATE ADENYLYLTRANSFERASE-RELATED"/>
    <property type="match status" value="1"/>
</dbReference>
<dbReference type="STRING" id="1121362.A605_12610"/>
<organism evidence="7 8">
    <name type="scientific">Corynebacterium halotolerans YIM 70093 = DSM 44683</name>
    <dbReference type="NCBI Taxonomy" id="1121362"/>
    <lineage>
        <taxon>Bacteria</taxon>
        <taxon>Bacillati</taxon>
        <taxon>Actinomycetota</taxon>
        <taxon>Actinomycetes</taxon>
        <taxon>Mycobacteriales</taxon>
        <taxon>Corynebacteriaceae</taxon>
        <taxon>Corynebacterium</taxon>
    </lineage>
</organism>
<evidence type="ECO:0000313" key="8">
    <source>
        <dbReference type="Proteomes" id="UP000011723"/>
    </source>
</evidence>
<sequence>MTDTSSPSTVVALILAGGRGSRLSPLTDARPKPAVPLAGSYRLIDVTLSNLAHSDLRDVWIVEQYRPGLLNRHLAGGRPWDMDGTRHGLRIMPPAERDDDDQDGFSEGNGHALYQQLDALTEFGADTVVVLSADHLYQLDMRPVLARHRERGSELTIVTTEISEDPSRYGVVSSDEQGTVTGYDYKPSDPSGNIVATEVFVYQVDALQRAITELLEAEPDSDGTTLGDYGETIVPHLVGQGRAHEYRMDGYWRDLGTIDAYFQAHMELIDGTGIQLDRPDWPLLTNLMVSSPAHIDAGATITTSMVCPGARIAGSVDHSLIGPGVTVERGATVSRSVLTGDVVVPAGAHLESVIADHGVTIPAEHVGKKDPGPGDITVIVDEASTDQGDALTP</sequence>
<evidence type="ECO:0000256" key="3">
    <source>
        <dbReference type="ARBA" id="ARBA00022695"/>
    </source>
</evidence>
<keyword evidence="3" id="KW-0548">Nucleotidyltransferase</keyword>
<evidence type="ECO:0000313" key="7">
    <source>
        <dbReference type="EMBL" id="AGF73518.1"/>
    </source>
</evidence>
<name>M1NQ74_9CORY</name>
<dbReference type="Pfam" id="PF00483">
    <property type="entry name" value="NTP_transferase"/>
    <property type="match status" value="1"/>
</dbReference>
<dbReference type="InterPro" id="IPR005835">
    <property type="entry name" value="NTP_transferase_dom"/>
</dbReference>
<dbReference type="PATRIC" id="fig|1121362.3.peg.2563"/>
<dbReference type="eggNOG" id="COG0448">
    <property type="taxonomic scope" value="Bacteria"/>
</dbReference>
<dbReference type="OrthoDB" id="9801810at2"/>
<comment type="similarity">
    <text evidence="1">Belongs to the bacterial/plant glucose-1-phosphate adenylyltransferase family.</text>
</comment>
<dbReference type="KEGG" id="chn:A605_12610"/>
<feature type="domain" description="Nucleotidyl transferase" evidence="5">
    <location>
        <begin position="12"/>
        <end position="269"/>
    </location>
</feature>
<dbReference type="PANTHER" id="PTHR43523:SF2">
    <property type="entry name" value="GLUCOSE-1-PHOSPHATE ADENYLYLTRANSFERASE"/>
    <property type="match status" value="1"/>
</dbReference>